<organism evidence="1 2">
    <name type="scientific">Pedobacter steynii</name>
    <dbReference type="NCBI Taxonomy" id="430522"/>
    <lineage>
        <taxon>Bacteria</taxon>
        <taxon>Pseudomonadati</taxon>
        <taxon>Bacteroidota</taxon>
        <taxon>Sphingobacteriia</taxon>
        <taxon>Sphingobacteriales</taxon>
        <taxon>Sphingobacteriaceae</taxon>
        <taxon>Pedobacter</taxon>
    </lineage>
</organism>
<gene>
    <name evidence="1" type="ORF">SAMN05421820_111204</name>
</gene>
<dbReference type="Gene3D" id="1.25.40.390">
    <property type="match status" value="1"/>
</dbReference>
<dbReference type="InterPro" id="IPR011990">
    <property type="entry name" value="TPR-like_helical_dom_sf"/>
</dbReference>
<sequence>MKKILSLITMTVISAILVVSCKKSSFEDAYSDPSTIESTTVEKQFSGIIYTNREYVVPSYWNYFVVLRTSVNHYTQAVGWANSLGQYAPGGAAITDRWNNYYNFLAQFRELEKVYSKLTPEEQADKRIYMMAASIYFYDHTQKVVDLHGDIPWADAGKLSTNNGNYGASYAKYQSAEDIYTAMLDDLKKIADELSVTTVKPAILTGFKTQDLINKGDMTLWKKYCNSLRLRMLTRVSGTPKFQARASQEISSILSDQSKYPLVAENADNVMLKVYDLGSDINAKGFKTGLEDWNGNIAGKVMIDRMKASSDPRLRAMFEPGANAGGTYTGLDQSLDAATQTNAINAGILAIYNRSTLSRNEFFPGILITAAEVNYQLAEYYTKLGNDGQAKASYEKGIRQSIDYYYWLRTLSKDGAVPPLTLTTVLEVNSYISNPAVMWNSAASTAGKLALIGTEKWLHYSVVEPLESWSEIRRLNFPALVFSPDNSSQQKLPPNRWIYPSSEIAFNSTNYQAVAAKDNLQTKLFWDID</sequence>
<protein>
    <submittedName>
        <fullName evidence="1">Starch-binding associating with outer membrane</fullName>
    </submittedName>
</protein>
<dbReference type="InterPro" id="IPR041662">
    <property type="entry name" value="SusD-like_2"/>
</dbReference>
<dbReference type="Pfam" id="PF12771">
    <property type="entry name" value="SusD-like_2"/>
    <property type="match status" value="1"/>
</dbReference>
<dbReference type="SUPFAM" id="SSF48452">
    <property type="entry name" value="TPR-like"/>
    <property type="match status" value="1"/>
</dbReference>
<dbReference type="PROSITE" id="PS51257">
    <property type="entry name" value="PROKAR_LIPOPROTEIN"/>
    <property type="match status" value="1"/>
</dbReference>
<dbReference type="Proteomes" id="UP000183200">
    <property type="component" value="Unassembled WGS sequence"/>
</dbReference>
<proteinExistence type="predicted"/>
<dbReference type="EMBL" id="FNGY01000011">
    <property type="protein sequence ID" value="SDO08654.1"/>
    <property type="molecule type" value="Genomic_DNA"/>
</dbReference>
<reference evidence="2" key="1">
    <citation type="submission" date="2016-10" db="EMBL/GenBank/DDBJ databases">
        <authorList>
            <person name="Varghese N."/>
            <person name="Submissions S."/>
        </authorList>
    </citation>
    <scope>NUCLEOTIDE SEQUENCE [LARGE SCALE GENOMIC DNA]</scope>
    <source>
        <strain evidence="2">DSM 19110</strain>
    </source>
</reference>
<accession>A0A1H0GP34</accession>
<keyword evidence="2" id="KW-1185">Reference proteome</keyword>
<evidence type="ECO:0000313" key="1">
    <source>
        <dbReference type="EMBL" id="SDO08654.1"/>
    </source>
</evidence>
<name>A0A1H0GP34_9SPHI</name>
<dbReference type="OrthoDB" id="9766256at2"/>
<dbReference type="AlphaFoldDB" id="A0A1H0GP34"/>
<evidence type="ECO:0000313" key="2">
    <source>
        <dbReference type="Proteomes" id="UP000183200"/>
    </source>
</evidence>